<keyword evidence="2" id="KW-1185">Reference proteome</keyword>
<gene>
    <name evidence="1" type="ORF">EDP2_384</name>
</gene>
<dbReference type="EMBL" id="AXOM01000051">
    <property type="protein sequence ID" value="ESS56598.1"/>
    <property type="molecule type" value="Genomic_DNA"/>
</dbReference>
<name>A0ABN0Q3N7_ENTCL</name>
<proteinExistence type="predicted"/>
<accession>A0ABN0Q3N7</accession>
<evidence type="ECO:0000313" key="2">
    <source>
        <dbReference type="Proteomes" id="UP000017834"/>
    </source>
</evidence>
<dbReference type="Proteomes" id="UP000017834">
    <property type="component" value="Unassembled WGS sequence"/>
</dbReference>
<reference evidence="1 2" key="1">
    <citation type="journal article" date="2014" name="Genome Announc.">
        <title>Draft Genome Sequence of Enterobacter cloacae Strain S611.</title>
        <authorList>
            <person name="Wang D."/>
            <person name="Han C.S."/>
            <person name="Dichosa A.E."/>
            <person name="Gleasner C.D."/>
            <person name="Johnson S.L."/>
            <person name="Daligault H.E."/>
            <person name="Davenport K.W."/>
            <person name="Li P.E."/>
            <person name="Pierson E.A."/>
            <person name="Pierson L.S.III."/>
        </authorList>
    </citation>
    <scope>NUCLEOTIDE SEQUENCE [LARGE SCALE GENOMIC DNA]</scope>
    <source>
        <strain evidence="1 2">S611</strain>
    </source>
</reference>
<protein>
    <submittedName>
        <fullName evidence="1">Uncharacterized protein</fullName>
    </submittedName>
</protein>
<comment type="caution">
    <text evidence="1">The sequence shown here is derived from an EMBL/GenBank/DDBJ whole genome shotgun (WGS) entry which is preliminary data.</text>
</comment>
<sequence>MVAKLALNNNKPHRFAVLLRDSRHFLAPLAGVKSEK</sequence>
<evidence type="ECO:0000313" key="1">
    <source>
        <dbReference type="EMBL" id="ESS56598.1"/>
    </source>
</evidence>
<organism evidence="1 2">
    <name type="scientific">Enterobacter cloacae S611</name>
    <dbReference type="NCBI Taxonomy" id="1399146"/>
    <lineage>
        <taxon>Bacteria</taxon>
        <taxon>Pseudomonadati</taxon>
        <taxon>Pseudomonadota</taxon>
        <taxon>Gammaproteobacteria</taxon>
        <taxon>Enterobacterales</taxon>
        <taxon>Enterobacteriaceae</taxon>
        <taxon>Enterobacter</taxon>
        <taxon>Enterobacter cloacae complex</taxon>
    </lineage>
</organism>